<dbReference type="EMBL" id="GBRH01232962">
    <property type="protein sequence ID" value="JAD64933.1"/>
    <property type="molecule type" value="Transcribed_RNA"/>
</dbReference>
<protein>
    <submittedName>
        <fullName evidence="1">Uncharacterized protein</fullName>
    </submittedName>
</protein>
<name>A0A0A9BRZ1_ARUDO</name>
<accession>A0A0A9BRZ1</accession>
<evidence type="ECO:0000313" key="1">
    <source>
        <dbReference type="EMBL" id="JAD64933.1"/>
    </source>
</evidence>
<reference evidence="1" key="2">
    <citation type="journal article" date="2015" name="Data Brief">
        <title>Shoot transcriptome of the giant reed, Arundo donax.</title>
        <authorList>
            <person name="Barrero R.A."/>
            <person name="Guerrero F.D."/>
            <person name="Moolhuijzen P."/>
            <person name="Goolsby J.A."/>
            <person name="Tidwell J."/>
            <person name="Bellgard S.E."/>
            <person name="Bellgard M.I."/>
        </authorList>
    </citation>
    <scope>NUCLEOTIDE SEQUENCE</scope>
    <source>
        <tissue evidence="1">Shoot tissue taken approximately 20 cm above the soil surface</tissue>
    </source>
</reference>
<organism evidence="1">
    <name type="scientific">Arundo donax</name>
    <name type="common">Giant reed</name>
    <name type="synonym">Donax arundinaceus</name>
    <dbReference type="NCBI Taxonomy" id="35708"/>
    <lineage>
        <taxon>Eukaryota</taxon>
        <taxon>Viridiplantae</taxon>
        <taxon>Streptophyta</taxon>
        <taxon>Embryophyta</taxon>
        <taxon>Tracheophyta</taxon>
        <taxon>Spermatophyta</taxon>
        <taxon>Magnoliopsida</taxon>
        <taxon>Liliopsida</taxon>
        <taxon>Poales</taxon>
        <taxon>Poaceae</taxon>
        <taxon>PACMAD clade</taxon>
        <taxon>Arundinoideae</taxon>
        <taxon>Arundineae</taxon>
        <taxon>Arundo</taxon>
    </lineage>
</organism>
<reference evidence="1" key="1">
    <citation type="submission" date="2014-09" db="EMBL/GenBank/DDBJ databases">
        <authorList>
            <person name="Magalhaes I.L.F."/>
            <person name="Oliveira U."/>
            <person name="Santos F.R."/>
            <person name="Vidigal T.H.D.A."/>
            <person name="Brescovit A.D."/>
            <person name="Santos A.J."/>
        </authorList>
    </citation>
    <scope>NUCLEOTIDE SEQUENCE</scope>
    <source>
        <tissue evidence="1">Shoot tissue taken approximately 20 cm above the soil surface</tissue>
    </source>
</reference>
<proteinExistence type="predicted"/>
<sequence length="14" mass="1652">MINTNNLQICQTCR</sequence>